<dbReference type="EMBL" id="JASJQH010007577">
    <property type="protein sequence ID" value="KAK9704226.1"/>
    <property type="molecule type" value="Genomic_DNA"/>
</dbReference>
<feature type="domain" description="Alpha/beta hydrolase fold-3" evidence="5">
    <location>
        <begin position="146"/>
        <end position="350"/>
    </location>
</feature>
<dbReference type="InterPro" id="IPR029058">
    <property type="entry name" value="AB_hydrolase_fold"/>
</dbReference>
<feature type="active site" evidence="3">
    <location>
        <position position="227"/>
    </location>
</feature>
<keyword evidence="4" id="KW-1133">Transmembrane helix</keyword>
<dbReference type="PANTHER" id="PTHR48081:SF8">
    <property type="entry name" value="ALPHA_BETA HYDROLASE FOLD-3 DOMAIN-CONTAINING PROTEIN-RELATED"/>
    <property type="match status" value="1"/>
</dbReference>
<keyword evidence="4" id="KW-0472">Membrane</keyword>
<organism evidence="6 7">
    <name type="scientific">Basidiobolus ranarum</name>
    <dbReference type="NCBI Taxonomy" id="34480"/>
    <lineage>
        <taxon>Eukaryota</taxon>
        <taxon>Fungi</taxon>
        <taxon>Fungi incertae sedis</taxon>
        <taxon>Zoopagomycota</taxon>
        <taxon>Entomophthoromycotina</taxon>
        <taxon>Basidiobolomycetes</taxon>
        <taxon>Basidiobolales</taxon>
        <taxon>Basidiobolaceae</taxon>
        <taxon>Basidiobolus</taxon>
    </lineage>
</organism>
<evidence type="ECO:0000256" key="2">
    <source>
        <dbReference type="ARBA" id="ARBA00022801"/>
    </source>
</evidence>
<keyword evidence="2" id="KW-0378">Hydrolase</keyword>
<proteinExistence type="inferred from homology"/>
<keyword evidence="7" id="KW-1185">Reference proteome</keyword>
<accession>A0ABR2VW22</accession>
<dbReference type="InterPro" id="IPR050300">
    <property type="entry name" value="GDXG_lipolytic_enzyme"/>
</dbReference>
<dbReference type="Proteomes" id="UP001479436">
    <property type="component" value="Unassembled WGS sequence"/>
</dbReference>
<feature type="transmembrane region" description="Helical" evidence="4">
    <location>
        <begin position="33"/>
        <end position="50"/>
    </location>
</feature>
<dbReference type="PROSITE" id="PS01174">
    <property type="entry name" value="LIPASE_GDXG_SER"/>
    <property type="match status" value="1"/>
</dbReference>
<gene>
    <name evidence="6" type="ORF">K7432_010317</name>
</gene>
<evidence type="ECO:0000256" key="3">
    <source>
        <dbReference type="PROSITE-ProRule" id="PRU10038"/>
    </source>
</evidence>
<keyword evidence="4" id="KW-0812">Transmembrane</keyword>
<sequence>MWEVLSWMLSIGIMFYVGSRFAFEYLSVDQYSLNLYAAGLLMFYVLYYVYTSIPHTLSKPTRNVHKVRSWSMLQYVITSQCRNTLRITSLSILRLIFTIGTRLRTFLRPGSQGVAVPVKDFHIPSYWIGSSQLLANFSPKSLDYVILYAHGGGFCVGNATMHLPTQLEWIAEVEKRHALVGCIFSLEYDLAPECTFPKPILQMKEAYEYLINTLHINPSKIILAGDSAGGNLAISSAVRIREAGLPMPAGMILISPWVDLDSESESGLQNQNFDILTTESLTNWANLYMGKKPLVSGSPLFADLAGLPPMLIFAGGKELIMDDILEFDRMVTRCGIYVDFVILSDMVHCWPLIKEFSGDKLHQMATDMIAKFVNNSLSNIF</sequence>
<dbReference type="InterPro" id="IPR013094">
    <property type="entry name" value="AB_hydrolase_3"/>
</dbReference>
<evidence type="ECO:0000256" key="1">
    <source>
        <dbReference type="ARBA" id="ARBA00010515"/>
    </source>
</evidence>
<comment type="similarity">
    <text evidence="1">Belongs to the 'GDXG' lipolytic enzyme family.</text>
</comment>
<protein>
    <recommendedName>
        <fullName evidence="5">Alpha/beta hydrolase fold-3 domain-containing protein</fullName>
    </recommendedName>
</protein>
<name>A0ABR2VW22_9FUNG</name>
<feature type="transmembrane region" description="Helical" evidence="4">
    <location>
        <begin position="6"/>
        <end position="26"/>
    </location>
</feature>
<reference evidence="6 7" key="1">
    <citation type="submission" date="2023-04" db="EMBL/GenBank/DDBJ databases">
        <title>Genome of Basidiobolus ranarum AG-B5.</title>
        <authorList>
            <person name="Stajich J.E."/>
            <person name="Carter-House D."/>
            <person name="Gryganskyi A."/>
        </authorList>
    </citation>
    <scope>NUCLEOTIDE SEQUENCE [LARGE SCALE GENOMIC DNA]</scope>
    <source>
        <strain evidence="6 7">AG-B5</strain>
    </source>
</reference>
<dbReference type="PANTHER" id="PTHR48081">
    <property type="entry name" value="AB HYDROLASE SUPERFAMILY PROTEIN C4A8.06C"/>
    <property type="match status" value="1"/>
</dbReference>
<dbReference type="SUPFAM" id="SSF53474">
    <property type="entry name" value="alpha/beta-Hydrolases"/>
    <property type="match status" value="1"/>
</dbReference>
<comment type="caution">
    <text evidence="6">The sequence shown here is derived from an EMBL/GenBank/DDBJ whole genome shotgun (WGS) entry which is preliminary data.</text>
</comment>
<dbReference type="InterPro" id="IPR033140">
    <property type="entry name" value="Lipase_GDXG_put_SER_AS"/>
</dbReference>
<dbReference type="Gene3D" id="3.40.50.1820">
    <property type="entry name" value="alpha/beta hydrolase"/>
    <property type="match status" value="1"/>
</dbReference>
<dbReference type="Pfam" id="PF07859">
    <property type="entry name" value="Abhydrolase_3"/>
    <property type="match status" value="1"/>
</dbReference>
<evidence type="ECO:0000313" key="6">
    <source>
        <dbReference type="EMBL" id="KAK9704226.1"/>
    </source>
</evidence>
<evidence type="ECO:0000313" key="7">
    <source>
        <dbReference type="Proteomes" id="UP001479436"/>
    </source>
</evidence>
<evidence type="ECO:0000256" key="4">
    <source>
        <dbReference type="SAM" id="Phobius"/>
    </source>
</evidence>
<evidence type="ECO:0000259" key="5">
    <source>
        <dbReference type="Pfam" id="PF07859"/>
    </source>
</evidence>